<sequence>MWVPTVFIKNRERLVAQNTVIELFNLVLVQAVDKGMLSGEYFSGDVNPMQPCRGTKLRVEARQRWS</sequence>
<gene>
    <name evidence="1" type="ORF">RD110_10070</name>
</gene>
<organism evidence="1 2">
    <name type="scientific">Rhodoferax koreensis</name>
    <dbReference type="NCBI Taxonomy" id="1842727"/>
    <lineage>
        <taxon>Bacteria</taxon>
        <taxon>Pseudomonadati</taxon>
        <taxon>Pseudomonadota</taxon>
        <taxon>Betaproteobacteria</taxon>
        <taxon>Burkholderiales</taxon>
        <taxon>Comamonadaceae</taxon>
        <taxon>Rhodoferax</taxon>
    </lineage>
</organism>
<protein>
    <submittedName>
        <fullName evidence="1">Uncharacterized protein</fullName>
    </submittedName>
</protein>
<dbReference type="OrthoDB" id="111180at2"/>
<dbReference type="RefSeq" id="WP_076199067.1">
    <property type="nucleotide sequence ID" value="NZ_CP019236.1"/>
</dbReference>
<name>A0A1P8JUR6_9BURK</name>
<dbReference type="AlphaFoldDB" id="A0A1P8JUR6"/>
<dbReference type="Proteomes" id="UP000186609">
    <property type="component" value="Chromosome"/>
</dbReference>
<accession>A0A1P8JUR6</accession>
<reference evidence="1 2" key="1">
    <citation type="submission" date="2017-01" db="EMBL/GenBank/DDBJ databases">
        <authorList>
            <person name="Mah S.A."/>
            <person name="Swanson W.J."/>
            <person name="Moy G.W."/>
            <person name="Vacquier V.D."/>
        </authorList>
    </citation>
    <scope>NUCLEOTIDE SEQUENCE [LARGE SCALE GENOMIC DNA]</scope>
    <source>
        <strain evidence="1 2">DCY110</strain>
    </source>
</reference>
<evidence type="ECO:0000313" key="2">
    <source>
        <dbReference type="Proteomes" id="UP000186609"/>
    </source>
</evidence>
<dbReference type="EMBL" id="CP019236">
    <property type="protein sequence ID" value="APW37493.1"/>
    <property type="molecule type" value="Genomic_DNA"/>
</dbReference>
<proteinExistence type="predicted"/>
<dbReference type="KEGG" id="rhy:RD110_10070"/>
<evidence type="ECO:0000313" key="1">
    <source>
        <dbReference type="EMBL" id="APW37493.1"/>
    </source>
</evidence>
<keyword evidence="2" id="KW-1185">Reference proteome</keyword>